<dbReference type="SMART" id="SM00028">
    <property type="entry name" value="TPR"/>
    <property type="match status" value="3"/>
</dbReference>
<organism evidence="20 21">
    <name type="scientific">Cetraspora pellucida</name>
    <dbReference type="NCBI Taxonomy" id="1433469"/>
    <lineage>
        <taxon>Eukaryota</taxon>
        <taxon>Fungi</taxon>
        <taxon>Fungi incertae sedis</taxon>
        <taxon>Mucoromycota</taxon>
        <taxon>Glomeromycotina</taxon>
        <taxon>Glomeromycetes</taxon>
        <taxon>Diversisporales</taxon>
        <taxon>Gigasporaceae</taxon>
        <taxon>Cetraspora</taxon>
    </lineage>
</organism>
<keyword evidence="21" id="KW-1185">Reference proteome</keyword>
<dbReference type="SUPFAM" id="SSF48452">
    <property type="entry name" value="TPR-like"/>
    <property type="match status" value="1"/>
</dbReference>
<evidence type="ECO:0000256" key="17">
    <source>
        <dbReference type="RuleBase" id="RU003814"/>
    </source>
</evidence>
<dbReference type="InterPro" id="IPR041753">
    <property type="entry name" value="PP5_C"/>
</dbReference>
<dbReference type="SUPFAM" id="SSF56300">
    <property type="entry name" value="Metallo-dependent phosphatases"/>
    <property type="match status" value="1"/>
</dbReference>
<dbReference type="FunFam" id="3.60.21.10:FF:000039">
    <property type="entry name" value="Serine/threonine-protein phosphatase"/>
    <property type="match status" value="1"/>
</dbReference>
<keyword evidence="10 16" id="KW-0802">TPR repeat</keyword>
<evidence type="ECO:0000313" key="21">
    <source>
        <dbReference type="Proteomes" id="UP000789759"/>
    </source>
</evidence>
<dbReference type="GO" id="GO:0004722">
    <property type="term" value="F:protein serine/threonine phosphatase activity"/>
    <property type="evidence" value="ECO:0007669"/>
    <property type="project" value="UniProtKB-EC"/>
</dbReference>
<dbReference type="EC" id="3.1.3.16" evidence="6"/>
<dbReference type="InterPro" id="IPR037171">
    <property type="entry name" value="NagB/RpiA_transferase-like"/>
</dbReference>
<dbReference type="SMART" id="SM00156">
    <property type="entry name" value="PP2Ac"/>
    <property type="match status" value="1"/>
</dbReference>
<dbReference type="Pfam" id="PF08321">
    <property type="entry name" value="PPP5"/>
    <property type="match status" value="1"/>
</dbReference>
<feature type="domain" description="Serine/threonine specific protein phosphatases" evidence="19">
    <location>
        <begin position="646"/>
        <end position="923"/>
    </location>
</feature>
<evidence type="ECO:0000256" key="9">
    <source>
        <dbReference type="ARBA" id="ARBA00022801"/>
    </source>
</evidence>
<dbReference type="Proteomes" id="UP000789759">
    <property type="component" value="Unassembled WGS sequence"/>
</dbReference>
<comment type="similarity">
    <text evidence="5">Belongs to the PPP phosphatase family. PP-5 (PP-T) subfamily.</text>
</comment>
<evidence type="ECO:0000256" key="10">
    <source>
        <dbReference type="ARBA" id="ARBA00022803"/>
    </source>
</evidence>
<evidence type="ECO:0000256" key="7">
    <source>
        <dbReference type="ARBA" id="ARBA00022723"/>
    </source>
</evidence>
<dbReference type="CDD" id="cd07417">
    <property type="entry name" value="MPP_PP5_C"/>
    <property type="match status" value="1"/>
</dbReference>
<dbReference type="Gene3D" id="3.40.50.10470">
    <property type="entry name" value="Translation initiation factor eif-2b, domain 2"/>
    <property type="match status" value="1"/>
</dbReference>
<dbReference type="InterPro" id="IPR042529">
    <property type="entry name" value="IF_2B-like_C"/>
</dbReference>
<comment type="cofactor">
    <cofactor evidence="2">
        <name>Mg(2+)</name>
        <dbReference type="ChEBI" id="CHEBI:18420"/>
    </cofactor>
</comment>
<dbReference type="InterPro" id="IPR004843">
    <property type="entry name" value="Calcineurin-like_PHP"/>
</dbReference>
<dbReference type="InterPro" id="IPR029052">
    <property type="entry name" value="Metallo-depent_PP-like"/>
</dbReference>
<evidence type="ECO:0000256" key="12">
    <source>
        <dbReference type="ARBA" id="ARBA00023242"/>
    </source>
</evidence>
<evidence type="ECO:0000313" key="20">
    <source>
        <dbReference type="EMBL" id="CAG8677800.1"/>
    </source>
</evidence>
<keyword evidence="9" id="KW-0378">Hydrolase</keyword>
<comment type="catalytic activity">
    <reaction evidence="13">
        <text>O-phospho-L-seryl-[protein] + H2O = L-seryl-[protein] + phosphate</text>
        <dbReference type="Rhea" id="RHEA:20629"/>
        <dbReference type="Rhea" id="RHEA-COMP:9863"/>
        <dbReference type="Rhea" id="RHEA-COMP:11604"/>
        <dbReference type="ChEBI" id="CHEBI:15377"/>
        <dbReference type="ChEBI" id="CHEBI:29999"/>
        <dbReference type="ChEBI" id="CHEBI:43474"/>
        <dbReference type="ChEBI" id="CHEBI:83421"/>
        <dbReference type="EC" id="3.1.3.16"/>
    </reaction>
    <physiologicalReaction direction="left-to-right" evidence="13">
        <dbReference type="Rhea" id="RHEA:20630"/>
    </physiologicalReaction>
</comment>
<evidence type="ECO:0000256" key="16">
    <source>
        <dbReference type="PROSITE-ProRule" id="PRU00339"/>
    </source>
</evidence>
<dbReference type="AlphaFoldDB" id="A0A9N9HCU7"/>
<dbReference type="PRINTS" id="PR00114">
    <property type="entry name" value="STPHPHTASE"/>
</dbReference>
<keyword evidence="11" id="KW-0464">Manganese</keyword>
<dbReference type="Gene3D" id="3.60.21.10">
    <property type="match status" value="1"/>
</dbReference>
<feature type="compositionally biased region" description="Basic and acidic residues" evidence="18">
    <location>
        <begin position="32"/>
        <end position="53"/>
    </location>
</feature>
<dbReference type="SUPFAM" id="SSF100950">
    <property type="entry name" value="NagB/RpiA/CoA transferase-like"/>
    <property type="match status" value="1"/>
</dbReference>
<evidence type="ECO:0000256" key="11">
    <source>
        <dbReference type="ARBA" id="ARBA00023211"/>
    </source>
</evidence>
<dbReference type="InterPro" id="IPR006186">
    <property type="entry name" value="Ser/Thr-sp_prot-phosphatase"/>
</dbReference>
<dbReference type="InterPro" id="IPR000649">
    <property type="entry name" value="IF-2B-related"/>
</dbReference>
<keyword evidence="7" id="KW-0479">Metal-binding</keyword>
<keyword evidence="12" id="KW-0539">Nucleus</keyword>
<dbReference type="Pfam" id="PF00149">
    <property type="entry name" value="Metallophos"/>
    <property type="match status" value="1"/>
</dbReference>
<evidence type="ECO:0000256" key="14">
    <source>
        <dbReference type="ARBA" id="ARBA00059747"/>
    </source>
</evidence>
<feature type="region of interest" description="Disordered" evidence="18">
    <location>
        <begin position="1"/>
        <end position="115"/>
    </location>
</feature>
<dbReference type="OrthoDB" id="445564at2759"/>
<dbReference type="PANTHER" id="PTHR45668:SF5">
    <property type="entry name" value="SERINE_THREONINE-PROTEIN PHOSPHATASE 5"/>
    <property type="match status" value="1"/>
</dbReference>
<evidence type="ECO:0000256" key="6">
    <source>
        <dbReference type="ARBA" id="ARBA00013081"/>
    </source>
</evidence>
<feature type="compositionally biased region" description="Low complexity" evidence="18">
    <location>
        <begin position="11"/>
        <end position="28"/>
    </location>
</feature>
<evidence type="ECO:0000256" key="8">
    <source>
        <dbReference type="ARBA" id="ARBA00022737"/>
    </source>
</evidence>
<sequence>MDPASKHVRKSNSSSPTSQTTSNTSNPPAKKSAKELKAERRALQESQRAEKAARAAGNASAPSKKPAHGSVISTAVGSSSTTSTAAAPSETAGPIKAIDPKQKHSQNKETKETNNKQVDMFSHLEIPRGANTSMATKEIHPAILVLGLQFSEFKICGANARCIAALTAFQKDYKTPEGTTLSRHLPTHLSPQITYLVNARPMSVGMGNAIRHLKWEISTIDIEMSEDEAKQLLCKKIDNFIRDSITVADRVIVEYGLQKIQDDDVILTYARSSVVQALLLEAHAKGIRFKVIIIDSRPRLEGKKLLNRLVDAGINCTYAFLHAVGFAMKDVSKVFLGAHAFMSNGALYSRVGTAMVAMMAKEKNIPVIICCETYKFTDKVQLDSFVMNEQGNPNDMVNISTTLTPKPGLLSEWLNKPDLKLLNLLYDLTPSKYITTVITEAGMIPSSYKMSADANGIQVDPVSEENKIKAEEAKEAANKLFNAKNYEAAIAKYTEAINLSPNVAQYYANRSFAYIKTEAYGYAVEDAERAVKVDPTYTKGYYRKAVANMALCRFKDALQDFRIVAKKDPSDIGVRTKLAECKKIVKQIEFEKAIEVDSHQKNIAETIDVDAIAVDSSYNGPKIANGQITKEFIEEMMECFRNQKKIHRKYAFQIILAVRKMMLQMPSLVDINIPQNCRLTVCGDVHGQFYDFLNIFKINGLPSEENMYLFNGDFVDRGSFSIEVILTLFAFKWLYPTSVYLTRGNHETDDMNKVYGFEGEVKAKYSEQMFELFSETFTTLPLAHLINQKILVVHGGLFSRDDVTLDEIRKIKRIDKKQPEHGSLMCELLWSDPQLLPGRGPSKRGVGIQFGPDVTESFLKRNNIDLLIRSHEVKENGYVVEHNGKCITVFSAPNYCDTLGNKGALINITPELQLSYQTFEAVSHPNVRPMAYASQFGGLFT</sequence>
<evidence type="ECO:0000256" key="5">
    <source>
        <dbReference type="ARBA" id="ARBA00008786"/>
    </source>
</evidence>
<evidence type="ECO:0000256" key="13">
    <source>
        <dbReference type="ARBA" id="ARBA00047986"/>
    </source>
</evidence>
<evidence type="ECO:0000256" key="1">
    <source>
        <dbReference type="ARBA" id="ARBA00001936"/>
    </source>
</evidence>
<name>A0A9N9HCU7_9GLOM</name>
<dbReference type="GO" id="GO:0005634">
    <property type="term" value="C:nucleus"/>
    <property type="evidence" value="ECO:0007669"/>
    <property type="project" value="UniProtKB-SubCell"/>
</dbReference>
<evidence type="ECO:0000256" key="18">
    <source>
        <dbReference type="SAM" id="MobiDB-lite"/>
    </source>
</evidence>
<dbReference type="PANTHER" id="PTHR45668">
    <property type="entry name" value="SERINE/THREONINE-PROTEIN PHOSPHATASE 5-RELATED"/>
    <property type="match status" value="1"/>
</dbReference>
<dbReference type="EMBL" id="CAJVQA010008830">
    <property type="protein sequence ID" value="CAG8677800.1"/>
    <property type="molecule type" value="Genomic_DNA"/>
</dbReference>
<comment type="function">
    <text evidence="14">Protein phosphatase that specifically binds to and dephosphorylates the molecular chaperone Hsp90. Dephosphorylation positively regulates the Hsp90 chaperone machinery.</text>
</comment>
<evidence type="ECO:0000256" key="3">
    <source>
        <dbReference type="ARBA" id="ARBA00004123"/>
    </source>
</evidence>
<keyword evidence="8" id="KW-0677">Repeat</keyword>
<feature type="compositionally biased region" description="Basic and acidic residues" evidence="18">
    <location>
        <begin position="98"/>
        <end position="114"/>
    </location>
</feature>
<comment type="similarity">
    <text evidence="4 17">Belongs to the eIF-2B alpha/beta/delta subunits family.</text>
</comment>
<feature type="repeat" description="TPR" evidence="16">
    <location>
        <begin position="470"/>
        <end position="503"/>
    </location>
</feature>
<proteinExistence type="inferred from homology"/>
<accession>A0A9N9HCU7</accession>
<reference evidence="20" key="1">
    <citation type="submission" date="2021-06" db="EMBL/GenBank/DDBJ databases">
        <authorList>
            <person name="Kallberg Y."/>
            <person name="Tangrot J."/>
            <person name="Rosling A."/>
        </authorList>
    </citation>
    <scope>NUCLEOTIDE SEQUENCE</scope>
    <source>
        <strain evidence="20">FL966</strain>
    </source>
</reference>
<feature type="compositionally biased region" description="Basic residues" evidence="18">
    <location>
        <begin position="1"/>
        <end position="10"/>
    </location>
</feature>
<dbReference type="Pfam" id="PF01008">
    <property type="entry name" value="IF-2B"/>
    <property type="match status" value="1"/>
</dbReference>
<evidence type="ECO:0000256" key="4">
    <source>
        <dbReference type="ARBA" id="ARBA00007251"/>
    </source>
</evidence>
<protein>
    <recommendedName>
        <fullName evidence="15">Serine/threonine-protein phosphatase T</fullName>
        <ecNumber evidence="6">3.1.3.16</ecNumber>
    </recommendedName>
</protein>
<dbReference type="InterPro" id="IPR011990">
    <property type="entry name" value="TPR-like_helical_dom_sf"/>
</dbReference>
<dbReference type="GO" id="GO:0046872">
    <property type="term" value="F:metal ion binding"/>
    <property type="evidence" value="ECO:0007669"/>
    <property type="project" value="UniProtKB-KW"/>
</dbReference>
<feature type="compositionally biased region" description="Low complexity" evidence="18">
    <location>
        <begin position="70"/>
        <end position="94"/>
    </location>
</feature>
<comment type="caution">
    <text evidence="20">The sequence shown here is derived from an EMBL/GenBank/DDBJ whole genome shotgun (WGS) entry which is preliminary data.</text>
</comment>
<dbReference type="InterPro" id="IPR019734">
    <property type="entry name" value="TPR_rpt"/>
</dbReference>
<gene>
    <name evidence="20" type="ORF">CPELLU_LOCUS10617</name>
</gene>
<evidence type="ECO:0000259" key="19">
    <source>
        <dbReference type="SMART" id="SM00156"/>
    </source>
</evidence>
<comment type="cofactor">
    <cofactor evidence="1">
        <name>Mn(2+)</name>
        <dbReference type="ChEBI" id="CHEBI:29035"/>
    </cofactor>
</comment>
<dbReference type="InterPro" id="IPR051134">
    <property type="entry name" value="PPP_phosphatase"/>
</dbReference>
<evidence type="ECO:0000256" key="2">
    <source>
        <dbReference type="ARBA" id="ARBA00001946"/>
    </source>
</evidence>
<evidence type="ECO:0000256" key="15">
    <source>
        <dbReference type="ARBA" id="ARBA00073946"/>
    </source>
</evidence>
<dbReference type="Gene3D" id="1.25.40.10">
    <property type="entry name" value="Tetratricopeptide repeat domain"/>
    <property type="match status" value="1"/>
</dbReference>
<feature type="repeat" description="TPR" evidence="16">
    <location>
        <begin position="504"/>
        <end position="537"/>
    </location>
</feature>
<dbReference type="InterPro" id="IPR013235">
    <property type="entry name" value="PPP_dom"/>
</dbReference>
<comment type="subcellular location">
    <subcellularLocation>
        <location evidence="3">Nucleus</location>
    </subcellularLocation>
</comment>
<dbReference type="PROSITE" id="PS50005">
    <property type="entry name" value="TPR"/>
    <property type="match status" value="2"/>
</dbReference>